<reference evidence="2" key="1">
    <citation type="submission" date="2022-01" db="UniProtKB">
        <authorList>
            <consortium name="EnsemblMetazoa"/>
        </authorList>
    </citation>
    <scope>IDENTIFICATION</scope>
</reference>
<protein>
    <submittedName>
        <fullName evidence="2">Uncharacterized protein</fullName>
    </submittedName>
</protein>
<dbReference type="Proteomes" id="UP000494040">
    <property type="component" value="Unassembled WGS sequence"/>
</dbReference>
<dbReference type="GeneID" id="112127873"/>
<feature type="compositionally biased region" description="Acidic residues" evidence="1">
    <location>
        <begin position="1"/>
        <end position="10"/>
    </location>
</feature>
<organism evidence="2 3">
    <name type="scientific">Cimex lectularius</name>
    <name type="common">Bed bug</name>
    <name type="synonym">Acanthia lectularia</name>
    <dbReference type="NCBI Taxonomy" id="79782"/>
    <lineage>
        <taxon>Eukaryota</taxon>
        <taxon>Metazoa</taxon>
        <taxon>Ecdysozoa</taxon>
        <taxon>Arthropoda</taxon>
        <taxon>Hexapoda</taxon>
        <taxon>Insecta</taxon>
        <taxon>Pterygota</taxon>
        <taxon>Neoptera</taxon>
        <taxon>Paraneoptera</taxon>
        <taxon>Hemiptera</taxon>
        <taxon>Heteroptera</taxon>
        <taxon>Panheteroptera</taxon>
        <taxon>Cimicomorpha</taxon>
        <taxon>Cimicidae</taxon>
        <taxon>Cimex</taxon>
    </lineage>
</organism>
<dbReference type="OrthoDB" id="6600300at2759"/>
<evidence type="ECO:0000256" key="1">
    <source>
        <dbReference type="SAM" id="MobiDB-lite"/>
    </source>
</evidence>
<sequence>MTNFTDELDTSDYPTDHPAHRTDNKKVLGKFKDEANGVPVSEFAGLRTMMYALRILDEEKKKAKGIKKIVVEKSSPSKTIFLLCTTEKSLRPRFGRSSRNVTNSFSLNRPKHPFRLTTINVIKSTGFVP</sequence>
<dbReference type="RefSeq" id="XP_024085136.1">
    <property type="nucleotide sequence ID" value="XM_024229368.1"/>
</dbReference>
<dbReference type="KEGG" id="clec:112127873"/>
<feature type="compositionally biased region" description="Basic and acidic residues" evidence="1">
    <location>
        <begin position="14"/>
        <end position="23"/>
    </location>
</feature>
<evidence type="ECO:0000313" key="2">
    <source>
        <dbReference type="EnsemblMetazoa" id="XP_024085136.1"/>
    </source>
</evidence>
<proteinExistence type="predicted"/>
<evidence type="ECO:0000313" key="3">
    <source>
        <dbReference type="Proteomes" id="UP000494040"/>
    </source>
</evidence>
<dbReference type="AlphaFoldDB" id="A0A8I6SNY8"/>
<dbReference type="EnsemblMetazoa" id="XM_024229368.1">
    <property type="protein sequence ID" value="XP_024085136.1"/>
    <property type="gene ID" value="LOC112127873"/>
</dbReference>
<name>A0A8I6SNY8_CIMLE</name>
<accession>A0A8I6SNY8</accession>
<keyword evidence="3" id="KW-1185">Reference proteome</keyword>
<feature type="region of interest" description="Disordered" evidence="1">
    <location>
        <begin position="1"/>
        <end position="23"/>
    </location>
</feature>